<evidence type="ECO:0000313" key="1">
    <source>
        <dbReference type="EMBL" id="MBW61690.1"/>
    </source>
</evidence>
<accession>A0A2M4C8P6</accession>
<dbReference type="EMBL" id="GGFJ01012549">
    <property type="protein sequence ID" value="MBW61690.1"/>
    <property type="molecule type" value="Transcribed_RNA"/>
</dbReference>
<name>A0A2M4C8P6_9DIPT</name>
<organism evidence="1">
    <name type="scientific">Anopheles marajoara</name>
    <dbReference type="NCBI Taxonomy" id="58244"/>
    <lineage>
        <taxon>Eukaryota</taxon>
        <taxon>Metazoa</taxon>
        <taxon>Ecdysozoa</taxon>
        <taxon>Arthropoda</taxon>
        <taxon>Hexapoda</taxon>
        <taxon>Insecta</taxon>
        <taxon>Pterygota</taxon>
        <taxon>Neoptera</taxon>
        <taxon>Endopterygota</taxon>
        <taxon>Diptera</taxon>
        <taxon>Nematocera</taxon>
        <taxon>Culicoidea</taxon>
        <taxon>Culicidae</taxon>
        <taxon>Anophelinae</taxon>
        <taxon>Anopheles</taxon>
    </lineage>
</organism>
<dbReference type="AlphaFoldDB" id="A0A2M4C8P6"/>
<proteinExistence type="predicted"/>
<reference evidence="1" key="1">
    <citation type="submission" date="2018-01" db="EMBL/GenBank/DDBJ databases">
        <title>An insight into the sialome of Amazonian anophelines.</title>
        <authorList>
            <person name="Ribeiro J.M."/>
            <person name="Scarpassa V."/>
            <person name="Calvo E."/>
        </authorList>
    </citation>
    <scope>NUCLEOTIDE SEQUENCE</scope>
    <source>
        <tissue evidence="1">Salivary glands</tissue>
    </source>
</reference>
<protein>
    <submittedName>
        <fullName evidence="1">Putative secreted protein</fullName>
    </submittedName>
</protein>
<sequence length="101" mass="11490">MFTASIIRVSRRALASVHCMCVFVCVRIHKHFTFRVSRDERMRDALVLASEERSGYWSIMIRNQMPSQTCSARSGSTLRSYLTRVSYGPEKVVLAASTRDG</sequence>